<dbReference type="GO" id="GO:0055087">
    <property type="term" value="C:Ski complex"/>
    <property type="evidence" value="ECO:0007669"/>
    <property type="project" value="TreeGrafter"/>
</dbReference>
<proteinExistence type="evidence at transcript level"/>
<dbReference type="InterPro" id="IPR001650">
    <property type="entry name" value="Helicase_C-like"/>
</dbReference>
<evidence type="ECO:0000256" key="2">
    <source>
        <dbReference type="ARBA" id="ARBA00022490"/>
    </source>
</evidence>
<evidence type="ECO:0000256" key="1">
    <source>
        <dbReference type="ARBA" id="ARBA00004496"/>
    </source>
</evidence>
<evidence type="ECO:0000313" key="12">
    <source>
        <dbReference type="EMBL" id="JAN95291.1"/>
    </source>
</evidence>
<dbReference type="PANTHER" id="PTHR12131:SF1">
    <property type="entry name" value="ATP-DEPENDENT RNA HELICASE SUPV3L1, MITOCHONDRIAL-RELATED"/>
    <property type="match status" value="1"/>
</dbReference>
<dbReference type="SMART" id="SM00487">
    <property type="entry name" value="DEXDc"/>
    <property type="match status" value="1"/>
</dbReference>
<dbReference type="Pfam" id="PF08148">
    <property type="entry name" value="DSHCT"/>
    <property type="match status" value="1"/>
</dbReference>
<feature type="domain" description="Helicase C-terminal" evidence="11">
    <location>
        <begin position="506"/>
        <end position="708"/>
    </location>
</feature>
<dbReference type="EMBL" id="GDUN01000628">
    <property type="protein sequence ID" value="JAN95291.1"/>
    <property type="molecule type" value="mRNA"/>
</dbReference>
<keyword evidence="4" id="KW-0378">Hydrolase</keyword>
<keyword evidence="3" id="KW-0547">Nucleotide-binding</keyword>
<keyword evidence="6" id="KW-0067">ATP-binding</keyword>
<dbReference type="CDD" id="cd18795">
    <property type="entry name" value="SF2_C_Ski2"/>
    <property type="match status" value="1"/>
</dbReference>
<dbReference type="InterPro" id="IPR040801">
    <property type="entry name" value="Ski2_N"/>
</dbReference>
<dbReference type="PANTHER" id="PTHR12131">
    <property type="entry name" value="ATP-DEPENDENT RNA AND DNA HELICASE"/>
    <property type="match status" value="1"/>
</dbReference>
<dbReference type="Pfam" id="PF00270">
    <property type="entry name" value="DEAD"/>
    <property type="match status" value="1"/>
</dbReference>
<accession>A0A0P6J5A2</accession>
<dbReference type="PROSITE" id="PS51194">
    <property type="entry name" value="HELICASE_CTER"/>
    <property type="match status" value="1"/>
</dbReference>
<comment type="subcellular location">
    <subcellularLocation>
        <location evidence="1">Cytoplasm</location>
    </subcellularLocation>
</comment>
<dbReference type="VEuPathDB" id="VectorBase:AAEL013825"/>
<reference evidence="12" key="1">
    <citation type="journal article" date="2016" name="PLoS ONE">
        <title>A Deep Insight into the Sialome of Male and Female Aedes aegypti Mosquitoes.</title>
        <authorList>
            <person name="Ribeiro J.M."/>
            <person name="Martin-Martin I."/>
            <person name="Arca B."/>
            <person name="Calvo E."/>
        </authorList>
    </citation>
    <scope>NUCLEOTIDE SEQUENCE</scope>
    <source>
        <strain evidence="12">Liverpool</strain>
        <tissue evidence="12">Salivary glands</tissue>
    </source>
</reference>
<dbReference type="InterPro" id="IPR011545">
    <property type="entry name" value="DEAD/DEAH_box_helicase_dom"/>
</dbReference>
<dbReference type="InterPro" id="IPR027417">
    <property type="entry name" value="P-loop_NTPase"/>
</dbReference>
<dbReference type="InterPro" id="IPR012961">
    <property type="entry name" value="Ski2/MTR4_C"/>
</dbReference>
<keyword evidence="7" id="KW-0694">RNA-binding</keyword>
<dbReference type="Gene3D" id="3.40.50.300">
    <property type="entry name" value="P-loop containing nucleotide triphosphate hydrolases"/>
    <property type="match status" value="2"/>
</dbReference>
<dbReference type="FunFam" id="3.40.50.300:FF:000354">
    <property type="entry name" value="ATP-dependent RNA helicase SKI2"/>
    <property type="match status" value="1"/>
</dbReference>
<organism evidence="12">
    <name type="scientific">Aedes aegypti</name>
    <name type="common">Yellowfever mosquito</name>
    <name type="synonym">Culex aegypti</name>
    <dbReference type="NCBI Taxonomy" id="7159"/>
    <lineage>
        <taxon>Eukaryota</taxon>
        <taxon>Metazoa</taxon>
        <taxon>Ecdysozoa</taxon>
        <taxon>Arthropoda</taxon>
        <taxon>Hexapoda</taxon>
        <taxon>Insecta</taxon>
        <taxon>Pterygota</taxon>
        <taxon>Neoptera</taxon>
        <taxon>Endopterygota</taxon>
        <taxon>Diptera</taxon>
        <taxon>Nematocera</taxon>
        <taxon>Culicoidea</taxon>
        <taxon>Culicidae</taxon>
        <taxon>Culicinae</taxon>
        <taxon>Aedini</taxon>
        <taxon>Aedes</taxon>
        <taxon>Stegomyia</taxon>
    </lineage>
</organism>
<feature type="region of interest" description="Disordered" evidence="9">
    <location>
        <begin position="88"/>
        <end position="107"/>
    </location>
</feature>
<evidence type="ECO:0000256" key="8">
    <source>
        <dbReference type="ARBA" id="ARBA00047984"/>
    </source>
</evidence>
<sequence length="1204" mass="137149">MSIDFSWWQKPPPIVDSTEDVLRQYILEPVIPVNEPKPHFLPRMPNVDSLYDIPSAPLSTRIVPERCQETGKIVDFVEIPIENAGSNAKNSMSLKREPGPGDDSTRGSASYFPFWPGGFDEPEKAIQMLDIDNSVFEKNLKTCPPGFANGMDFSDVKSSDDGIVDLLSAIEQEMEGFTMWDSQDSEDDDDEPRIDPSTLQKVPMDDNLDESLLDVEQKTTKVLKIGETGSNSATSAEWAEILDVSKPVVDFYTKIPDMAHKYPFELDIFQKQAIIKLEEHNHVFVAAHTSAGKTVVAEYAIALSKKHMTKTIYTSPIKALSNQKYRDFKTTFQDVGLITGDIQIDPTASCLIMTTEILRSMLYCGSDITRDLEYVIFDEVHYLTDADRGHVWEEVLILLPDHVCIVMLSATVPNTLEFANWVGKTKKKRVYVVSTPKRPVPLEHYLYTGCGGKTKDDLFLVVDEKSNFLMDGYRKAKEAKLAKNTTKNAVRQGQFNQKQEQTLWVGLIHHLEKNKKMPVVAFTLSRNRCDNNANALMSCDLTTPSEKYFINSFFQLCLQKLKPPDRILPQVIQVQNCLQRGIGIHHSGILPILKEIVEMLFARGLVKILFATETFAMGVNMPAKTVIFDSTKKFDGQTSRLLQPAEYTQMAGRAGRRGLDKNGTVIIICKVDVPSESDLRNMILGKPMRLESQFRLTYAMILYLLRVELVTVENMMLHSFREFEKRQKLPESKSELSRMEEKISKLNELSEHLKPLCQFYDAAVYYLAKWDEFMPLVFLTQKVSNEMKPGRVLVITHKTHRNKLAILLSVLQQDHKSARYKVLVLDHQNTNAAEVETLERGELWHRILALSAQFRQFIPEGIGGHCVLQITQKDVMDVTKQTIKCDPAKIIQNWDNRQIPRFKDQPPSQSVLDAMAALTELNTAVVNESIKLESLKYQLTLTQLKQNEELQKARDVLDRYLPYTDIADFVHEFAIVFDRKQVEKKLDDLKFQVSYKSMSLYPDYCNKLKVLQELKYIDDMQQVAMKGRVACEMGQNELMITELVLRNILTDLQPAEIAALLSSLVFQAKTEVEPKMTETLKKAKVLFEEVENDIRYVEKMYNVTDILEKDELNFGLIEVVYEWARNKPFAEIMELTDIKEGIIVRCIQQLNETLCNVKDAARIIGDPVLHSKMEEASNAIKRDIVFAASLYTSTTPIAVEAAVE</sequence>
<evidence type="ECO:0000256" key="3">
    <source>
        <dbReference type="ARBA" id="ARBA00022741"/>
    </source>
</evidence>
<dbReference type="FunFam" id="1.10.3380.30:FF:000001">
    <property type="entry name" value="Ski2 ATP-dependent RNA helicase"/>
    <property type="match status" value="1"/>
</dbReference>
<evidence type="ECO:0000259" key="11">
    <source>
        <dbReference type="PROSITE" id="PS51194"/>
    </source>
</evidence>
<dbReference type="PROSITE" id="PS51192">
    <property type="entry name" value="HELICASE_ATP_BIND_1"/>
    <property type="match status" value="1"/>
</dbReference>
<comment type="catalytic activity">
    <reaction evidence="8">
        <text>ATP + H2O = ADP + phosphate + H(+)</text>
        <dbReference type="Rhea" id="RHEA:13065"/>
        <dbReference type="ChEBI" id="CHEBI:15377"/>
        <dbReference type="ChEBI" id="CHEBI:15378"/>
        <dbReference type="ChEBI" id="CHEBI:30616"/>
        <dbReference type="ChEBI" id="CHEBI:43474"/>
        <dbReference type="ChEBI" id="CHEBI:456216"/>
        <dbReference type="EC" id="3.6.4.13"/>
    </reaction>
</comment>
<evidence type="ECO:0000256" key="5">
    <source>
        <dbReference type="ARBA" id="ARBA00022806"/>
    </source>
</evidence>
<dbReference type="InterPro" id="IPR016438">
    <property type="entry name" value="SKI2-like"/>
</dbReference>
<dbReference type="AlphaFoldDB" id="A0A0P6J5A2"/>
<name>A0A0P6J5A2_AEDAE</name>
<dbReference type="Pfam" id="PF00271">
    <property type="entry name" value="Helicase_C"/>
    <property type="match status" value="1"/>
</dbReference>
<dbReference type="PIRSF" id="PIRSF005198">
    <property type="entry name" value="Antiviral_helicase_SKI2"/>
    <property type="match status" value="1"/>
</dbReference>
<dbReference type="Pfam" id="PF17911">
    <property type="entry name" value="Ski2_N"/>
    <property type="match status" value="1"/>
</dbReference>
<dbReference type="FunFam" id="3.40.50.300:FF:000447">
    <property type="entry name" value="helicase SKI2W isoform X2"/>
    <property type="match status" value="1"/>
</dbReference>
<dbReference type="InterPro" id="IPR050699">
    <property type="entry name" value="RNA-DNA_Helicase"/>
</dbReference>
<keyword evidence="2" id="KW-0963">Cytoplasm</keyword>
<dbReference type="SMART" id="SM01142">
    <property type="entry name" value="DSHCT"/>
    <property type="match status" value="1"/>
</dbReference>
<dbReference type="GO" id="GO:0003724">
    <property type="term" value="F:RNA helicase activity"/>
    <property type="evidence" value="ECO:0007669"/>
    <property type="project" value="UniProtKB-EC"/>
</dbReference>
<dbReference type="GO" id="GO:0070478">
    <property type="term" value="P:nuclear-transcribed mRNA catabolic process, 3'-5' exonucleolytic nonsense-mediated decay"/>
    <property type="evidence" value="ECO:0007669"/>
    <property type="project" value="TreeGrafter"/>
</dbReference>
<feature type="domain" description="Helicase ATP-binding" evidence="10">
    <location>
        <begin position="274"/>
        <end position="430"/>
    </location>
</feature>
<evidence type="ECO:0000256" key="7">
    <source>
        <dbReference type="ARBA" id="ARBA00022884"/>
    </source>
</evidence>
<evidence type="ECO:0000256" key="6">
    <source>
        <dbReference type="ARBA" id="ARBA00022840"/>
    </source>
</evidence>
<dbReference type="SUPFAM" id="SSF52540">
    <property type="entry name" value="P-loop containing nucleoside triphosphate hydrolases"/>
    <property type="match status" value="1"/>
</dbReference>
<evidence type="ECO:0000256" key="4">
    <source>
        <dbReference type="ARBA" id="ARBA00022801"/>
    </source>
</evidence>
<evidence type="ECO:0000256" key="9">
    <source>
        <dbReference type="SAM" id="MobiDB-lite"/>
    </source>
</evidence>
<dbReference type="GO" id="GO:0005524">
    <property type="term" value="F:ATP binding"/>
    <property type="evidence" value="ECO:0007669"/>
    <property type="project" value="UniProtKB-KW"/>
</dbReference>
<feature type="compositionally biased region" description="Basic and acidic residues" evidence="9">
    <location>
        <begin position="94"/>
        <end position="105"/>
    </location>
</feature>
<evidence type="ECO:0000259" key="10">
    <source>
        <dbReference type="PROSITE" id="PS51192"/>
    </source>
</evidence>
<dbReference type="GO" id="GO:0003723">
    <property type="term" value="F:RNA binding"/>
    <property type="evidence" value="ECO:0007669"/>
    <property type="project" value="UniProtKB-KW"/>
</dbReference>
<dbReference type="SMART" id="SM00490">
    <property type="entry name" value="HELICc"/>
    <property type="match status" value="1"/>
</dbReference>
<dbReference type="Gene3D" id="1.10.3380.30">
    <property type="match status" value="1"/>
</dbReference>
<dbReference type="InterPro" id="IPR014001">
    <property type="entry name" value="Helicase_ATP-bd"/>
</dbReference>
<keyword evidence="5 12" id="KW-0347">Helicase</keyword>
<dbReference type="GO" id="GO:0016787">
    <property type="term" value="F:hydrolase activity"/>
    <property type="evidence" value="ECO:0007669"/>
    <property type="project" value="UniProtKB-KW"/>
</dbReference>
<protein>
    <submittedName>
        <fullName evidence="12">Putative nuclear exosomal rna helicase mtr4 dead-box superfamily protein</fullName>
    </submittedName>
</protein>